<dbReference type="PANTHER" id="PTHR30193:SF41">
    <property type="entry name" value="DIACETYLCHITOBIOSE UPTAKE SYSTEM PERMEASE PROTEIN NGCF"/>
    <property type="match status" value="1"/>
</dbReference>
<reference evidence="9 10" key="1">
    <citation type="journal article" date="2014" name="PLoS ONE">
        <title>The first complete genome sequence of the class fimbriimonadia in the phylum armatimonadetes.</title>
        <authorList>
            <person name="Hu Z.Y."/>
            <person name="Wang Y.Z."/>
            <person name="Im W.T."/>
            <person name="Wang S.Y."/>
            <person name="Zhao G.P."/>
            <person name="Zheng H.J."/>
            <person name="Quan Z.X."/>
        </authorList>
    </citation>
    <scope>NUCLEOTIDE SEQUENCE [LARGE SCALE GENOMIC DNA]</scope>
    <source>
        <strain evidence="9">Gsoil 348</strain>
    </source>
</reference>
<evidence type="ECO:0000259" key="8">
    <source>
        <dbReference type="PROSITE" id="PS50928"/>
    </source>
</evidence>
<dbReference type="GO" id="GO:0055085">
    <property type="term" value="P:transmembrane transport"/>
    <property type="evidence" value="ECO:0007669"/>
    <property type="project" value="InterPro"/>
</dbReference>
<evidence type="ECO:0000256" key="3">
    <source>
        <dbReference type="ARBA" id="ARBA00022475"/>
    </source>
</evidence>
<dbReference type="HOGENOM" id="CLU_016047_0_2_0"/>
<keyword evidence="4 7" id="KW-0812">Transmembrane</keyword>
<keyword evidence="5 7" id="KW-1133">Transmembrane helix</keyword>
<evidence type="ECO:0000256" key="5">
    <source>
        <dbReference type="ARBA" id="ARBA00022989"/>
    </source>
</evidence>
<dbReference type="PANTHER" id="PTHR30193">
    <property type="entry name" value="ABC TRANSPORTER PERMEASE PROTEIN"/>
    <property type="match status" value="1"/>
</dbReference>
<dbReference type="SUPFAM" id="SSF161098">
    <property type="entry name" value="MetI-like"/>
    <property type="match status" value="1"/>
</dbReference>
<feature type="transmembrane region" description="Helical" evidence="7">
    <location>
        <begin position="155"/>
        <end position="180"/>
    </location>
</feature>
<dbReference type="InterPro" id="IPR000515">
    <property type="entry name" value="MetI-like"/>
</dbReference>
<feature type="transmembrane region" description="Helical" evidence="7">
    <location>
        <begin position="74"/>
        <end position="95"/>
    </location>
</feature>
<dbReference type="InterPro" id="IPR051393">
    <property type="entry name" value="ABC_transporter_permease"/>
</dbReference>
<accession>A0A068NUD7</accession>
<keyword evidence="10" id="KW-1185">Reference proteome</keyword>
<keyword evidence="2 7" id="KW-0813">Transport</keyword>
<proteinExistence type="inferred from homology"/>
<comment type="similarity">
    <text evidence="7">Belongs to the binding-protein-dependent transport system permease family.</text>
</comment>
<evidence type="ECO:0000256" key="1">
    <source>
        <dbReference type="ARBA" id="ARBA00004651"/>
    </source>
</evidence>
<feature type="domain" description="ABC transmembrane type-1" evidence="8">
    <location>
        <begin position="72"/>
        <end position="282"/>
    </location>
</feature>
<sequence>MTYTRRRGLAGLLFLAPYALSFGVFIVLPILVALVLAFMQFDLTARDSIKFVGTKNFVDAWKDDYFWQAMRATLAYVVLMVPSLLVTALGMALGLNAMTRGRNTVRALLFLPGMLNVAVTGILWQWFYNGEFGLFNFLLKSFHLNPAPWLSDKAYAMPSIVLMSLWWTLGGTSVVLLAALQQIPRQLFEAAVLDGSGPRALFGKIILPLLKPVLLFVVVTNTIAGFQVFGQPFLLTRGGPELSTRGLVQYIYETAFNNYRLGYGAAMSWMLFAVVAIFALIQYGFLRRSTA</sequence>
<feature type="transmembrane region" description="Helical" evidence="7">
    <location>
        <begin position="12"/>
        <end position="38"/>
    </location>
</feature>
<organism evidence="9 10">
    <name type="scientific">Fimbriimonas ginsengisoli Gsoil 348</name>
    <dbReference type="NCBI Taxonomy" id="661478"/>
    <lineage>
        <taxon>Bacteria</taxon>
        <taxon>Bacillati</taxon>
        <taxon>Armatimonadota</taxon>
        <taxon>Fimbriimonadia</taxon>
        <taxon>Fimbriimonadales</taxon>
        <taxon>Fimbriimonadaceae</taxon>
        <taxon>Fimbriimonas</taxon>
    </lineage>
</organism>
<dbReference type="InterPro" id="IPR035906">
    <property type="entry name" value="MetI-like_sf"/>
</dbReference>
<name>A0A068NUD7_FIMGI</name>
<dbReference type="PROSITE" id="PS50928">
    <property type="entry name" value="ABC_TM1"/>
    <property type="match status" value="1"/>
</dbReference>
<gene>
    <name evidence="9" type="ORF">OP10G_3760</name>
</gene>
<evidence type="ECO:0000313" key="9">
    <source>
        <dbReference type="EMBL" id="AIE87128.1"/>
    </source>
</evidence>
<dbReference type="GO" id="GO:0005886">
    <property type="term" value="C:plasma membrane"/>
    <property type="evidence" value="ECO:0007669"/>
    <property type="project" value="UniProtKB-SubCell"/>
</dbReference>
<dbReference type="CDD" id="cd06261">
    <property type="entry name" value="TM_PBP2"/>
    <property type="match status" value="1"/>
</dbReference>
<dbReference type="Gene3D" id="1.10.3720.10">
    <property type="entry name" value="MetI-like"/>
    <property type="match status" value="1"/>
</dbReference>
<dbReference type="EMBL" id="CP007139">
    <property type="protein sequence ID" value="AIE87128.1"/>
    <property type="molecule type" value="Genomic_DNA"/>
</dbReference>
<keyword evidence="6 7" id="KW-0472">Membrane</keyword>
<evidence type="ECO:0000256" key="2">
    <source>
        <dbReference type="ARBA" id="ARBA00022448"/>
    </source>
</evidence>
<feature type="transmembrane region" description="Helical" evidence="7">
    <location>
        <begin position="209"/>
        <end position="229"/>
    </location>
</feature>
<dbReference type="OrthoDB" id="3265694at2"/>
<dbReference type="eggNOG" id="COG1175">
    <property type="taxonomic scope" value="Bacteria"/>
</dbReference>
<evidence type="ECO:0000256" key="7">
    <source>
        <dbReference type="RuleBase" id="RU363032"/>
    </source>
</evidence>
<evidence type="ECO:0000256" key="6">
    <source>
        <dbReference type="ARBA" id="ARBA00023136"/>
    </source>
</evidence>
<dbReference type="Proteomes" id="UP000027982">
    <property type="component" value="Chromosome"/>
</dbReference>
<protein>
    <submittedName>
        <fullName evidence="9">Sugar ABC transport system, permease protein</fullName>
    </submittedName>
</protein>
<evidence type="ECO:0000256" key="4">
    <source>
        <dbReference type="ARBA" id="ARBA00022692"/>
    </source>
</evidence>
<feature type="transmembrane region" description="Helical" evidence="7">
    <location>
        <begin position="107"/>
        <end position="127"/>
    </location>
</feature>
<evidence type="ECO:0000313" key="10">
    <source>
        <dbReference type="Proteomes" id="UP000027982"/>
    </source>
</evidence>
<comment type="subcellular location">
    <subcellularLocation>
        <location evidence="1 7">Cell membrane</location>
        <topology evidence="1 7">Multi-pass membrane protein</topology>
    </subcellularLocation>
</comment>
<dbReference type="Pfam" id="PF00528">
    <property type="entry name" value="BPD_transp_1"/>
    <property type="match status" value="1"/>
</dbReference>
<dbReference type="STRING" id="661478.OP10G_3760"/>
<dbReference type="KEGG" id="fgi:OP10G_3760"/>
<keyword evidence="3" id="KW-1003">Cell membrane</keyword>
<dbReference type="AlphaFoldDB" id="A0A068NUD7"/>
<feature type="transmembrane region" description="Helical" evidence="7">
    <location>
        <begin position="266"/>
        <end position="286"/>
    </location>
</feature>